<evidence type="ECO:0000256" key="3">
    <source>
        <dbReference type="ARBA" id="ARBA00022801"/>
    </source>
</evidence>
<evidence type="ECO:0000256" key="4">
    <source>
        <dbReference type="ARBA" id="ARBA00022807"/>
    </source>
</evidence>
<gene>
    <name evidence="6" type="ORF">GGR39_000306</name>
</gene>
<dbReference type="AlphaFoldDB" id="A0A7W6BXH8"/>
<dbReference type="Gene3D" id="3.90.1720.10">
    <property type="entry name" value="endopeptidase domain like (from Nostoc punctiforme)"/>
    <property type="match status" value="1"/>
</dbReference>
<dbReference type="GO" id="GO:0006508">
    <property type="term" value="P:proteolysis"/>
    <property type="evidence" value="ECO:0007669"/>
    <property type="project" value="UniProtKB-KW"/>
</dbReference>
<evidence type="ECO:0000313" key="7">
    <source>
        <dbReference type="Proteomes" id="UP000561459"/>
    </source>
</evidence>
<keyword evidence="3 6" id="KW-0378">Hydrolase</keyword>
<keyword evidence="4" id="KW-0788">Thiol protease</keyword>
<sequence length="145" mass="15141">MTEVTMTGESLTGKNLAAAASRLAGTRFAPHGRDPATGLDCLGLLLAAMAACGERPALSAHYSVRRRGEADALATAMRLGLIDANGPVEPGDVLLVRCSPVHVHVLIALGGDRFVHAHAGLGKVVVGARDPDWPLLRHWRLSPSA</sequence>
<protein>
    <submittedName>
        <fullName evidence="6">Cell wall-associated NlpC family hydrolase</fullName>
    </submittedName>
</protein>
<dbReference type="InterPro" id="IPR038765">
    <property type="entry name" value="Papain-like_cys_pep_sf"/>
</dbReference>
<evidence type="ECO:0000256" key="1">
    <source>
        <dbReference type="ARBA" id="ARBA00007074"/>
    </source>
</evidence>
<comment type="similarity">
    <text evidence="1">Belongs to the peptidase C40 family.</text>
</comment>
<comment type="caution">
    <text evidence="6">The sequence shown here is derived from an EMBL/GenBank/DDBJ whole genome shotgun (WGS) entry which is preliminary data.</text>
</comment>
<evidence type="ECO:0000313" key="6">
    <source>
        <dbReference type="EMBL" id="MBB3938677.1"/>
    </source>
</evidence>
<keyword evidence="7" id="KW-1185">Reference proteome</keyword>
<dbReference type="PROSITE" id="PS51935">
    <property type="entry name" value="NLPC_P60"/>
    <property type="match status" value="1"/>
</dbReference>
<evidence type="ECO:0000256" key="2">
    <source>
        <dbReference type="ARBA" id="ARBA00022670"/>
    </source>
</evidence>
<dbReference type="InterPro" id="IPR000064">
    <property type="entry name" value="NLP_P60_dom"/>
</dbReference>
<keyword evidence="2" id="KW-0645">Protease</keyword>
<evidence type="ECO:0000259" key="5">
    <source>
        <dbReference type="PROSITE" id="PS51935"/>
    </source>
</evidence>
<dbReference type="GO" id="GO:0008234">
    <property type="term" value="F:cysteine-type peptidase activity"/>
    <property type="evidence" value="ECO:0007669"/>
    <property type="project" value="UniProtKB-KW"/>
</dbReference>
<dbReference type="Proteomes" id="UP000561459">
    <property type="component" value="Unassembled WGS sequence"/>
</dbReference>
<dbReference type="RefSeq" id="WP_183615577.1">
    <property type="nucleotide sequence ID" value="NZ_JACIDY010000001.1"/>
</dbReference>
<organism evidence="6 7">
    <name type="scientific">Novosphingobium fluoreni</name>
    <dbReference type="NCBI Taxonomy" id="1391222"/>
    <lineage>
        <taxon>Bacteria</taxon>
        <taxon>Pseudomonadati</taxon>
        <taxon>Pseudomonadota</taxon>
        <taxon>Alphaproteobacteria</taxon>
        <taxon>Sphingomonadales</taxon>
        <taxon>Sphingomonadaceae</taxon>
        <taxon>Novosphingobium</taxon>
    </lineage>
</organism>
<dbReference type="EMBL" id="JACIDY010000001">
    <property type="protein sequence ID" value="MBB3938677.1"/>
    <property type="molecule type" value="Genomic_DNA"/>
</dbReference>
<reference evidence="6 7" key="1">
    <citation type="submission" date="2020-08" db="EMBL/GenBank/DDBJ databases">
        <title>Genomic Encyclopedia of Type Strains, Phase IV (KMG-IV): sequencing the most valuable type-strain genomes for metagenomic binning, comparative biology and taxonomic classification.</title>
        <authorList>
            <person name="Goeker M."/>
        </authorList>
    </citation>
    <scope>NUCLEOTIDE SEQUENCE [LARGE SCALE GENOMIC DNA]</scope>
    <source>
        <strain evidence="6 7">DSM 27568</strain>
    </source>
</reference>
<accession>A0A7W6BXH8</accession>
<proteinExistence type="inferred from homology"/>
<name>A0A7W6BXH8_9SPHN</name>
<feature type="domain" description="NlpC/P60" evidence="5">
    <location>
        <begin position="9"/>
        <end position="145"/>
    </location>
</feature>
<dbReference type="SUPFAM" id="SSF54001">
    <property type="entry name" value="Cysteine proteinases"/>
    <property type="match status" value="1"/>
</dbReference>